<keyword evidence="2" id="KW-1185">Reference proteome</keyword>
<gene>
    <name evidence="1" type="ORF">BcepSauron_065</name>
</gene>
<protein>
    <submittedName>
        <fullName evidence="1">Uncharacterized protein</fullName>
    </submittedName>
</protein>
<name>A0A482MLF1_9CAUD</name>
<dbReference type="Proteomes" id="UP000301424">
    <property type="component" value="Segment"/>
</dbReference>
<accession>A0A482MLF1</accession>
<evidence type="ECO:0000313" key="1">
    <source>
        <dbReference type="EMBL" id="QBQ74445.1"/>
    </source>
</evidence>
<proteinExistence type="predicted"/>
<organism evidence="1 2">
    <name type="scientific">Burkholderia phage BcepSauron</name>
    <dbReference type="NCBI Taxonomy" id="2530033"/>
    <lineage>
        <taxon>Viruses</taxon>
        <taxon>Duplodnaviria</taxon>
        <taxon>Heunggongvirae</taxon>
        <taxon>Uroviricota</taxon>
        <taxon>Caudoviricetes</taxon>
        <taxon>Sarumanvirus</taxon>
        <taxon>Sarumanvirus bcepsauron</taxon>
    </lineage>
</organism>
<sequence length="225" mass="24900">MSPLALHLRIELARARRAFPDNPEWRAEQARAARHLIAGTPELYFLENEMEFEAMLNGQVMTIDQISAELSKLANEAREIARTSKDDHAETADIGGVPVTCCAIHTRARDWIVCNWYVDGRGTFTQQRDAENEVARVAAPQPHKAIPLAAARELVDFAESIVARFAAKSDELAAFGAARHGRLRNVPVSVYLRRIAGQTVETWMVDGVPNLTITEAAEVLDTRGS</sequence>
<dbReference type="EMBL" id="MK552141">
    <property type="protein sequence ID" value="QBQ74445.1"/>
    <property type="molecule type" value="Genomic_DNA"/>
</dbReference>
<evidence type="ECO:0000313" key="2">
    <source>
        <dbReference type="Proteomes" id="UP000301424"/>
    </source>
</evidence>
<reference evidence="1 2" key="1">
    <citation type="submission" date="2019-02" db="EMBL/GenBank/DDBJ databases">
        <title>Complete genome sequence of Burkholderia cenocepacia phage BcepSauron.</title>
        <authorList>
            <person name="Park K."/>
            <person name="Gonzalez C."/>
            <person name="Liu M."/>
            <person name="Gill J."/>
        </authorList>
    </citation>
    <scope>NUCLEOTIDE SEQUENCE [LARGE SCALE GENOMIC DNA]</scope>
</reference>